<gene>
    <name evidence="3" type="ORF">QOZ92_000223</name>
</gene>
<dbReference type="Gene3D" id="2.160.20.80">
    <property type="entry name" value="E3 ubiquitin-protein ligase SopA"/>
    <property type="match status" value="1"/>
</dbReference>
<feature type="transmembrane region" description="Helical" evidence="1">
    <location>
        <begin position="301"/>
        <end position="327"/>
    </location>
</feature>
<evidence type="ECO:0000256" key="1">
    <source>
        <dbReference type="SAM" id="Phobius"/>
    </source>
</evidence>
<dbReference type="InterPro" id="IPR001646">
    <property type="entry name" value="5peptide_repeat"/>
</dbReference>
<feature type="transmembrane region" description="Helical" evidence="1">
    <location>
        <begin position="274"/>
        <end position="295"/>
    </location>
</feature>
<feature type="domain" description="Potassium channel" evidence="2">
    <location>
        <begin position="258"/>
        <end position="330"/>
    </location>
</feature>
<dbReference type="Proteomes" id="UP001232584">
    <property type="component" value="Unassembled WGS sequence"/>
</dbReference>
<feature type="transmembrane region" description="Helical" evidence="1">
    <location>
        <begin position="232"/>
        <end position="253"/>
    </location>
</feature>
<name>A0ABU0MWY5_9FIRM</name>
<protein>
    <recommendedName>
        <fullName evidence="2">Potassium channel domain-containing protein</fullName>
    </recommendedName>
</protein>
<dbReference type="SUPFAM" id="SSF141571">
    <property type="entry name" value="Pentapeptide repeat-like"/>
    <property type="match status" value="1"/>
</dbReference>
<keyword evidence="1" id="KW-0812">Transmembrane</keyword>
<dbReference type="SUPFAM" id="SSF81324">
    <property type="entry name" value="Voltage-gated potassium channels"/>
    <property type="match status" value="1"/>
</dbReference>
<dbReference type="Pfam" id="PF07885">
    <property type="entry name" value="Ion_trans_2"/>
    <property type="match status" value="1"/>
</dbReference>
<evidence type="ECO:0000313" key="3">
    <source>
        <dbReference type="EMBL" id="MDQ0555113.1"/>
    </source>
</evidence>
<dbReference type="InterPro" id="IPR013099">
    <property type="entry name" value="K_chnl_dom"/>
</dbReference>
<keyword evidence="1" id="KW-1133">Transmembrane helix</keyword>
<dbReference type="Gene3D" id="1.10.287.70">
    <property type="match status" value="1"/>
</dbReference>
<organism evidence="3 4">
    <name type="scientific">Paraclostridium ghonii</name>
    <dbReference type="NCBI Taxonomy" id="29358"/>
    <lineage>
        <taxon>Bacteria</taxon>
        <taxon>Bacillati</taxon>
        <taxon>Bacillota</taxon>
        <taxon>Clostridia</taxon>
        <taxon>Peptostreptococcales</taxon>
        <taxon>Peptostreptococcaceae</taxon>
        <taxon>Paraclostridium</taxon>
    </lineage>
</organism>
<keyword evidence="4" id="KW-1185">Reference proteome</keyword>
<evidence type="ECO:0000313" key="4">
    <source>
        <dbReference type="Proteomes" id="UP001232584"/>
    </source>
</evidence>
<accession>A0ABU0MWY5</accession>
<keyword evidence="1" id="KW-0472">Membrane</keyword>
<comment type="caution">
    <text evidence="3">The sequence shown here is derived from an EMBL/GenBank/DDBJ whole genome shotgun (WGS) entry which is preliminary data.</text>
</comment>
<evidence type="ECO:0000259" key="2">
    <source>
        <dbReference type="Pfam" id="PF07885"/>
    </source>
</evidence>
<reference evidence="3 4" key="1">
    <citation type="submission" date="2023-07" db="EMBL/GenBank/DDBJ databases">
        <title>Genomic Encyclopedia of Type Strains, Phase IV (KMG-IV): sequencing the most valuable type-strain genomes for metagenomic binning, comparative biology and taxonomic classification.</title>
        <authorList>
            <person name="Goeker M."/>
        </authorList>
    </citation>
    <scope>NUCLEOTIDE SEQUENCE [LARGE SCALE GENOMIC DNA]</scope>
    <source>
        <strain evidence="3 4">DSM 15049</strain>
    </source>
</reference>
<sequence>MRTIEFNKLRKIANKEVNNRLNDNNLKYINLYEFNKYIKTDEILDLKTVNNSKFENKKLKDIQFENIEFLNCSFENSIFINCKFYKVKFTNCSFKNSILKYNKLNNIVIECSNLKKGIFINCHIDYITIKDCDLKAFKLTESYIYNLEFDDSLVTKFNEDTFFDELNNESYESCYKFYRAIAYKFQENNLLAKYGEYLYMYKYIERKTLKGINRFKSKAFWLICGYGERPTYALITSLEIIFIFTILYLIFGLKIGSEIISYKELFFTEKPTNVMIDDFVRAFHFSIVTFTTVGYGDITPFGYSIFLSGIEMFLGVTMVGIWTATLARKINR</sequence>
<proteinExistence type="predicted"/>
<dbReference type="Pfam" id="PF13599">
    <property type="entry name" value="Pentapeptide_4"/>
    <property type="match status" value="1"/>
</dbReference>
<dbReference type="RefSeq" id="WP_307501713.1">
    <property type="nucleotide sequence ID" value="NZ_BAAACE010000026.1"/>
</dbReference>
<dbReference type="EMBL" id="JAUSWG010000001">
    <property type="protein sequence ID" value="MDQ0555113.1"/>
    <property type="molecule type" value="Genomic_DNA"/>
</dbReference>